<gene>
    <name evidence="1" type="ORF">RRF57_011439</name>
</gene>
<dbReference type="Proteomes" id="UP001305414">
    <property type="component" value="Unassembled WGS sequence"/>
</dbReference>
<keyword evidence="2" id="KW-1185">Reference proteome</keyword>
<reference evidence="1 2" key="1">
    <citation type="submission" date="2023-10" db="EMBL/GenBank/DDBJ databases">
        <title>Draft genome sequence of Xylaria bambusicola isolate GMP-LS, the root and basal stem rot pathogen of sugarcane in Indonesia.</title>
        <authorList>
            <person name="Selvaraj P."/>
            <person name="Muralishankar V."/>
            <person name="Muruganantham S."/>
            <person name="Sp S."/>
            <person name="Haryani S."/>
            <person name="Lau K.J.X."/>
            <person name="Naqvi N.I."/>
        </authorList>
    </citation>
    <scope>NUCLEOTIDE SEQUENCE [LARGE SCALE GENOMIC DNA]</scope>
    <source>
        <strain evidence="1">GMP-LS</strain>
    </source>
</reference>
<accession>A0AAN7UTT0</accession>
<comment type="caution">
    <text evidence="1">The sequence shown here is derived from an EMBL/GenBank/DDBJ whole genome shotgun (WGS) entry which is preliminary data.</text>
</comment>
<dbReference type="EMBL" id="JAWHQM010000057">
    <property type="protein sequence ID" value="KAK5635727.1"/>
    <property type="molecule type" value="Genomic_DNA"/>
</dbReference>
<evidence type="ECO:0000313" key="1">
    <source>
        <dbReference type="EMBL" id="KAK5635727.1"/>
    </source>
</evidence>
<name>A0AAN7UTT0_9PEZI</name>
<protein>
    <submittedName>
        <fullName evidence="1">Uncharacterized protein</fullName>
    </submittedName>
</protein>
<organism evidence="1 2">
    <name type="scientific">Xylaria bambusicola</name>
    <dbReference type="NCBI Taxonomy" id="326684"/>
    <lineage>
        <taxon>Eukaryota</taxon>
        <taxon>Fungi</taxon>
        <taxon>Dikarya</taxon>
        <taxon>Ascomycota</taxon>
        <taxon>Pezizomycotina</taxon>
        <taxon>Sordariomycetes</taxon>
        <taxon>Xylariomycetidae</taxon>
        <taxon>Xylariales</taxon>
        <taxon>Xylariaceae</taxon>
        <taxon>Xylaria</taxon>
    </lineage>
</organism>
<sequence length="246" mass="28583">MSSGHHPLPGNPAPGEAELWRKIRQGDDPYTIFMYVSVHDLFRRLASWWSGSVLRQFDEFIDSKLPGVCLIKWRSFADPTHDMATELAAYTIARQPWWLHRRKFSPVRVIRERPHNNDRTWDAWTSLVRESIAVLSPLTHGKINVKFDASIDQCVGAIEAAGNSVVHAGVHTNPFRHHFLTTRPILFVSGIDHDWNQRDLEQRAKVQVFISALIRLFRDRAKLIFIVRPDYNPYDPEMHKLRTFVL</sequence>
<evidence type="ECO:0000313" key="2">
    <source>
        <dbReference type="Proteomes" id="UP001305414"/>
    </source>
</evidence>
<proteinExistence type="predicted"/>
<dbReference type="AlphaFoldDB" id="A0AAN7UTT0"/>